<dbReference type="PANTHER" id="PTHR10795">
    <property type="entry name" value="PROPROTEIN CONVERTASE SUBTILISIN/KEXIN"/>
    <property type="match status" value="1"/>
</dbReference>
<dbReference type="EMBL" id="CM007655">
    <property type="protein sequence ID" value="ONI07657.1"/>
    <property type="molecule type" value="Genomic_DNA"/>
</dbReference>
<dbReference type="SUPFAM" id="SSF52743">
    <property type="entry name" value="Subtilisin-like"/>
    <property type="match status" value="1"/>
</dbReference>
<feature type="active site" description="Charge relay system" evidence="7">
    <location>
        <position position="517"/>
    </location>
</feature>
<evidence type="ECO:0000256" key="6">
    <source>
        <dbReference type="ARBA" id="ARBA00022825"/>
    </source>
</evidence>
<keyword evidence="6 7" id="KW-0720">Serine protease</keyword>
<dbReference type="Gene3D" id="3.40.50.200">
    <property type="entry name" value="Peptidase S8/S53 domain"/>
    <property type="match status" value="2"/>
</dbReference>
<evidence type="ECO:0000256" key="1">
    <source>
        <dbReference type="ARBA" id="ARBA00004613"/>
    </source>
</evidence>
<dbReference type="Gramene" id="ONI07657">
    <property type="protein sequence ID" value="ONI07657"/>
    <property type="gene ID" value="PRUPE_5G133700"/>
</dbReference>
<dbReference type="GO" id="GO:0004252">
    <property type="term" value="F:serine-type endopeptidase activity"/>
    <property type="evidence" value="ECO:0000318"/>
    <property type="project" value="GO_Central"/>
</dbReference>
<dbReference type="Pfam" id="PF00082">
    <property type="entry name" value="Peptidase_S8"/>
    <property type="match status" value="1"/>
</dbReference>
<evidence type="ECO:0000259" key="9">
    <source>
        <dbReference type="Pfam" id="PF05922"/>
    </source>
</evidence>
<evidence type="ECO:0000313" key="12">
    <source>
        <dbReference type="Proteomes" id="UP000006882"/>
    </source>
</evidence>
<dbReference type="InterPro" id="IPR000209">
    <property type="entry name" value="Peptidase_S8/S53_dom"/>
</dbReference>
<dbReference type="PROSITE" id="PS51892">
    <property type="entry name" value="SUBTILASE"/>
    <property type="match status" value="1"/>
</dbReference>
<protein>
    <recommendedName>
        <fullName evidence="13">Subtilisin-like protease</fullName>
    </recommendedName>
</protein>
<comment type="similarity">
    <text evidence="2 7">Belongs to the peptidase S8 family.</text>
</comment>
<keyword evidence="12" id="KW-1185">Reference proteome</keyword>
<feature type="active site" description="Charge relay system" evidence="7">
    <location>
        <position position="210"/>
    </location>
</feature>
<evidence type="ECO:0000256" key="2">
    <source>
        <dbReference type="ARBA" id="ARBA00011073"/>
    </source>
</evidence>
<dbReference type="Gene3D" id="3.30.70.80">
    <property type="entry name" value="Peptidase S8 propeptide/proteinase inhibitor I9"/>
    <property type="match status" value="1"/>
</dbReference>
<dbReference type="InterPro" id="IPR037045">
    <property type="entry name" value="S8pro/Inhibitor_I9_sf"/>
</dbReference>
<dbReference type="InterPro" id="IPR015500">
    <property type="entry name" value="Peptidase_S8_subtilisin-rel"/>
</dbReference>
<dbReference type="CDD" id="cd02120">
    <property type="entry name" value="PA_subtilisin_like"/>
    <property type="match status" value="1"/>
</dbReference>
<keyword evidence="5 7" id="KW-0378">Hydrolase</keyword>
<accession>A0A251P7U5</accession>
<dbReference type="PRINTS" id="PR00723">
    <property type="entry name" value="SUBTILISIN"/>
</dbReference>
<reference evidence="11 12" key="1">
    <citation type="journal article" date="2013" name="Nat. Genet.">
        <title>The high-quality draft genome of peach (Prunus persica) identifies unique patterns of genetic diversity, domestication and genome evolution.</title>
        <authorList>
            <consortium name="International Peach Genome Initiative"/>
            <person name="Verde I."/>
            <person name="Abbott A.G."/>
            <person name="Scalabrin S."/>
            <person name="Jung S."/>
            <person name="Shu S."/>
            <person name="Marroni F."/>
            <person name="Zhebentyayeva T."/>
            <person name="Dettori M.T."/>
            <person name="Grimwood J."/>
            <person name="Cattonaro F."/>
            <person name="Zuccolo A."/>
            <person name="Rossini L."/>
            <person name="Jenkins J."/>
            <person name="Vendramin E."/>
            <person name="Meisel L.A."/>
            <person name="Decroocq V."/>
            <person name="Sosinski B."/>
            <person name="Prochnik S."/>
            <person name="Mitros T."/>
            <person name="Policriti A."/>
            <person name="Cipriani G."/>
            <person name="Dondini L."/>
            <person name="Ficklin S."/>
            <person name="Goodstein D.M."/>
            <person name="Xuan P."/>
            <person name="Del Fabbro C."/>
            <person name="Aramini V."/>
            <person name="Copetti D."/>
            <person name="Gonzalez S."/>
            <person name="Horner D.S."/>
            <person name="Falchi R."/>
            <person name="Lucas S."/>
            <person name="Mica E."/>
            <person name="Maldonado J."/>
            <person name="Lazzari B."/>
            <person name="Bielenberg D."/>
            <person name="Pirona R."/>
            <person name="Miculan M."/>
            <person name="Barakat A."/>
            <person name="Testolin R."/>
            <person name="Stella A."/>
            <person name="Tartarini S."/>
            <person name="Tonutti P."/>
            <person name="Arus P."/>
            <person name="Orellana A."/>
            <person name="Wells C."/>
            <person name="Main D."/>
            <person name="Vizzotto G."/>
            <person name="Silva H."/>
            <person name="Salamini F."/>
            <person name="Schmutz J."/>
            <person name="Morgante M."/>
            <person name="Rokhsar D.S."/>
        </authorList>
    </citation>
    <scope>NUCLEOTIDE SEQUENCE [LARGE SCALE GENOMIC DNA]</scope>
    <source>
        <strain evidence="12">cv. Nemared</strain>
    </source>
</reference>
<dbReference type="FunFam" id="3.30.70.80:FF:000002">
    <property type="entry name" value="Subtilisin-like protease SBT5.3"/>
    <property type="match status" value="1"/>
</dbReference>
<dbReference type="InterPro" id="IPR036852">
    <property type="entry name" value="Peptidase_S8/S53_dom_sf"/>
</dbReference>
<name>A0A251P7U5_PRUPE</name>
<dbReference type="PROSITE" id="PS00138">
    <property type="entry name" value="SUBTILASE_SER"/>
    <property type="match status" value="1"/>
</dbReference>
<feature type="domain" description="Subtilisin-like protease fibronectin type-III" evidence="10">
    <location>
        <begin position="617"/>
        <end position="712"/>
    </location>
</feature>
<dbReference type="GO" id="GO:0005576">
    <property type="term" value="C:extracellular region"/>
    <property type="evidence" value="ECO:0000318"/>
    <property type="project" value="GO_Central"/>
</dbReference>
<dbReference type="Pfam" id="PF05922">
    <property type="entry name" value="Inhibitor_I9"/>
    <property type="match status" value="1"/>
</dbReference>
<dbReference type="Pfam" id="PF17766">
    <property type="entry name" value="fn3_6"/>
    <property type="match status" value="1"/>
</dbReference>
<feature type="domain" description="Peptidase S8/S53" evidence="8">
    <location>
        <begin position="204"/>
        <end position="538"/>
    </location>
</feature>
<dbReference type="InterPro" id="IPR010259">
    <property type="entry name" value="S8pro/Inhibitor_I9"/>
</dbReference>
<evidence type="ECO:0000256" key="3">
    <source>
        <dbReference type="ARBA" id="ARBA00022670"/>
    </source>
</evidence>
<evidence type="ECO:0000313" key="11">
    <source>
        <dbReference type="EMBL" id="ONI07657.1"/>
    </source>
</evidence>
<dbReference type="AlphaFoldDB" id="A0A251P7U5"/>
<evidence type="ECO:0000259" key="8">
    <source>
        <dbReference type="Pfam" id="PF00082"/>
    </source>
</evidence>
<evidence type="ECO:0000256" key="4">
    <source>
        <dbReference type="ARBA" id="ARBA00022729"/>
    </source>
</evidence>
<proteinExistence type="inferred from homology"/>
<dbReference type="FunFam" id="2.60.40.2310:FF:000001">
    <property type="entry name" value="Subtilisin-like protease SBT1.5"/>
    <property type="match status" value="1"/>
</dbReference>
<dbReference type="Gene3D" id="2.60.40.2310">
    <property type="match status" value="1"/>
</dbReference>
<organism evidence="11 12">
    <name type="scientific">Prunus persica</name>
    <name type="common">Peach</name>
    <name type="synonym">Amygdalus persica</name>
    <dbReference type="NCBI Taxonomy" id="3760"/>
    <lineage>
        <taxon>Eukaryota</taxon>
        <taxon>Viridiplantae</taxon>
        <taxon>Streptophyta</taxon>
        <taxon>Embryophyta</taxon>
        <taxon>Tracheophyta</taxon>
        <taxon>Spermatophyta</taxon>
        <taxon>Magnoliopsida</taxon>
        <taxon>eudicotyledons</taxon>
        <taxon>Gunneridae</taxon>
        <taxon>Pentapetalae</taxon>
        <taxon>rosids</taxon>
        <taxon>fabids</taxon>
        <taxon>Rosales</taxon>
        <taxon>Rosaceae</taxon>
        <taxon>Amygdaloideae</taxon>
        <taxon>Amygdaleae</taxon>
        <taxon>Prunus</taxon>
    </lineage>
</organism>
<comment type="subcellular location">
    <subcellularLocation>
        <location evidence="1">Secreted</location>
    </subcellularLocation>
</comment>
<evidence type="ECO:0008006" key="13">
    <source>
        <dbReference type="Google" id="ProtNLM"/>
    </source>
</evidence>
<keyword evidence="4" id="KW-0732">Signal</keyword>
<dbReference type="Gene3D" id="3.50.30.30">
    <property type="match status" value="1"/>
</dbReference>
<dbReference type="InterPro" id="IPR045051">
    <property type="entry name" value="SBT"/>
</dbReference>
<evidence type="ECO:0000256" key="7">
    <source>
        <dbReference type="PROSITE-ProRule" id="PRU01240"/>
    </source>
</evidence>
<dbReference type="GO" id="GO:0006508">
    <property type="term" value="P:proteolysis"/>
    <property type="evidence" value="ECO:0007669"/>
    <property type="project" value="UniProtKB-KW"/>
</dbReference>
<dbReference type="Proteomes" id="UP000006882">
    <property type="component" value="Chromosome G5"/>
</dbReference>
<feature type="domain" description="Inhibitor I9" evidence="9">
    <location>
        <begin position="46"/>
        <end position="123"/>
    </location>
</feature>
<gene>
    <name evidence="11" type="ORF">PRUPE_5G133700</name>
</gene>
<dbReference type="InterPro" id="IPR041469">
    <property type="entry name" value="Subtilisin-like_FN3"/>
</dbReference>
<evidence type="ECO:0000256" key="5">
    <source>
        <dbReference type="ARBA" id="ARBA00022801"/>
    </source>
</evidence>
<sequence length="724" mass="77058">RERYNGFPLGETESNKALLFVAASLLLVFNGQNTLIAPVDAESRLHIVYIGEKQHEDPELVTGSHHEMLASVVGSKEAAIDSIVYSYKHGFSGFAAKLTESEAKEIAELPGVAHVMPNSFHTLQNTRSWDYLGLSSHSPTNLMHDTKMGDGISQNTGRCESGEHFNATTDCNKKLLGAKWFIDGFLADNEQPFNTTEFPEFLSPRDAMGHGTHTATTAAGSFVASASYKGLGLGVVRGGAPRAHLAVYKPCWYAPIAVCAAADMLKAFNEAIYDGVDVLSLSMGNYLPKFAEVDKRDAISTGSFHAVAKGISVVCAADNTGPYAQTVRNVASWILTGQAMFVGKEVGFTGLVYPEGPELFPTTAGVCESLSLNNTPVAGNVVLCFTTVPGPAQAISAVSAVRSKGGVRVIIARHPSNLLAPFSNDFPCIAVDHELGTQILLYIRSTISPVVKLIPSKTLVGKPVSTKVAYFSAKGPNSIAPAILKPDIAAPSVSILAASTLFDPVMDGGFAFHSGTSMATPHIAGIVALLKALHPWKTDPFGEPIFAEGTLQKLADPFDYRGGLVSLNKAADPGLIYDMGTDDYINYLCAVGYNISAISQLVGQATACPIITPSILDVNLPSITIPNLRKSITLTRSVTNVGPVNSIYKAQIDPPPGIKVSVKPDTLVFNSTVKTNSFMVAVSTTYQVNTAYFFGSLTWSDGVHDVTSPISVRTQIIQSYTDDN</sequence>
<dbReference type="eggNOG" id="ENOG502QSF0">
    <property type="taxonomic scope" value="Eukaryota"/>
</dbReference>
<evidence type="ECO:0000259" key="10">
    <source>
        <dbReference type="Pfam" id="PF17766"/>
    </source>
</evidence>
<feature type="non-terminal residue" evidence="11">
    <location>
        <position position="1"/>
    </location>
</feature>
<dbReference type="InterPro" id="IPR023828">
    <property type="entry name" value="Peptidase_S8_Ser-AS"/>
</dbReference>
<keyword evidence="3 7" id="KW-0645">Protease</keyword>
<feature type="active site" description="Charge relay system" evidence="7">
    <location>
        <position position="188"/>
    </location>
</feature>